<keyword evidence="3 9" id="KW-0444">Lipid biosynthesis</keyword>
<dbReference type="NCBIfam" id="NF005589">
    <property type="entry name" value="PRK07314.1"/>
    <property type="match status" value="1"/>
</dbReference>
<sequence length="457" mass="47848">MTHVPRLRRVAVTGIGLVTPLGVGWRRSWQNLLAGKSGLTSLKSDRAALAPSATAVGLPTEANPARAHARLFDGLPSTVAGLVPYGAYQEGGFDPQEWLAKGDDRKLAQFAQYAMCAAELALADADWKPADETGRLRTGVCVGSGIGSIEDFVTNAVAFQDKGYRRVSPMFVPRSLINMAAGHITMKHGFQGPNHAVSTACTTGAHSLGDAARFIMFGDADVMVAGGSEACVHPLAIAGFARAKSLSTQFNDTPERASRPFDQARDGFVIGEGSGVVVLEEWEHAQRRGAPIYAELCGYGLSADAHHMTAPPDDGRGAQLAMRRALQNAGVDPADVGYVNAHATSTPLGDTAENHAIKTVLKPADPSRLAVSSCKGAIGHLLGAAGAVEAIYTILAVHTGTVPPTLNYTPNPDDTDQFTLNYVPGKAQVLPNLRAALTNSFGFGGTNASLCITKAEV</sequence>
<accession>A0A9W8A7Q5</accession>
<keyword evidence="14" id="KW-1185">Reference proteome</keyword>
<dbReference type="AlphaFoldDB" id="A0A9W8A7Q5"/>
<dbReference type="NCBIfam" id="TIGR03150">
    <property type="entry name" value="fabF"/>
    <property type="match status" value="1"/>
</dbReference>
<dbReference type="FunFam" id="3.40.47.10:FF:000024">
    <property type="entry name" value="3-oxoacyl-[acyl-carrier-protein] synthase, mitochondrial"/>
    <property type="match status" value="1"/>
</dbReference>
<dbReference type="Proteomes" id="UP001150569">
    <property type="component" value="Unassembled WGS sequence"/>
</dbReference>
<evidence type="ECO:0000256" key="6">
    <source>
        <dbReference type="ARBA" id="ARBA00023098"/>
    </source>
</evidence>
<dbReference type="PROSITE" id="PS00606">
    <property type="entry name" value="KS3_1"/>
    <property type="match status" value="1"/>
</dbReference>
<dbReference type="Gene3D" id="3.40.47.10">
    <property type="match status" value="1"/>
</dbReference>
<evidence type="ECO:0000259" key="12">
    <source>
        <dbReference type="PROSITE" id="PS52004"/>
    </source>
</evidence>
<dbReference type="OrthoDB" id="5334845at2759"/>
<keyword evidence="5" id="KW-0276">Fatty acid metabolism</keyword>
<dbReference type="PANTHER" id="PTHR11712:SF336">
    <property type="entry name" value="3-OXOACYL-[ACYL-CARRIER-PROTEIN] SYNTHASE, MITOCHONDRIAL"/>
    <property type="match status" value="1"/>
</dbReference>
<dbReference type="Pfam" id="PF02801">
    <property type="entry name" value="Ketoacyl-synt_C"/>
    <property type="match status" value="1"/>
</dbReference>
<dbReference type="InterPro" id="IPR014030">
    <property type="entry name" value="Ketoacyl_synth_N"/>
</dbReference>
<dbReference type="PIRSF" id="PIRSF000447">
    <property type="entry name" value="KAS_II"/>
    <property type="match status" value="1"/>
</dbReference>
<reference evidence="13" key="1">
    <citation type="submission" date="2022-07" db="EMBL/GenBank/DDBJ databases">
        <title>Phylogenomic reconstructions and comparative analyses of Kickxellomycotina fungi.</title>
        <authorList>
            <person name="Reynolds N.K."/>
            <person name="Stajich J.E."/>
            <person name="Barry K."/>
            <person name="Grigoriev I.V."/>
            <person name="Crous P."/>
            <person name="Smith M.E."/>
        </authorList>
    </citation>
    <scope>NUCLEOTIDE SEQUENCE</scope>
    <source>
        <strain evidence="13">RSA 861</strain>
    </source>
</reference>
<gene>
    <name evidence="13" type="primary">CEM1_1</name>
    <name evidence="13" type="ORF">IWQ60_004784</name>
</gene>
<dbReference type="SMART" id="SM00825">
    <property type="entry name" value="PKS_KS"/>
    <property type="match status" value="1"/>
</dbReference>
<dbReference type="InterPro" id="IPR020841">
    <property type="entry name" value="PKS_Beta-ketoAc_synthase_dom"/>
</dbReference>
<dbReference type="EMBL" id="JANBPT010000239">
    <property type="protein sequence ID" value="KAJ1925108.1"/>
    <property type="molecule type" value="Genomic_DNA"/>
</dbReference>
<comment type="caution">
    <text evidence="13">The sequence shown here is derived from an EMBL/GenBank/DDBJ whole genome shotgun (WGS) entry which is preliminary data.</text>
</comment>
<evidence type="ECO:0000256" key="4">
    <source>
        <dbReference type="ARBA" id="ARBA00022679"/>
    </source>
</evidence>
<evidence type="ECO:0000256" key="8">
    <source>
        <dbReference type="ARBA" id="ARBA00023315"/>
    </source>
</evidence>
<protein>
    <recommendedName>
        <fullName evidence="9">3-oxoacyl-[acyl-carrier-protein] synthase</fullName>
    </recommendedName>
</protein>
<comment type="similarity">
    <text evidence="2 9 11">Belongs to the thiolase-like superfamily. Beta-ketoacyl-ACP synthases family.</text>
</comment>
<evidence type="ECO:0000256" key="5">
    <source>
        <dbReference type="ARBA" id="ARBA00022832"/>
    </source>
</evidence>
<evidence type="ECO:0000256" key="3">
    <source>
        <dbReference type="ARBA" id="ARBA00022516"/>
    </source>
</evidence>
<keyword evidence="6" id="KW-0443">Lipid metabolism</keyword>
<dbReference type="InterPro" id="IPR014031">
    <property type="entry name" value="Ketoacyl_synth_C"/>
</dbReference>
<dbReference type="InterPro" id="IPR016039">
    <property type="entry name" value="Thiolase-like"/>
</dbReference>
<keyword evidence="7 9" id="KW-0275">Fatty acid biosynthesis</keyword>
<evidence type="ECO:0000256" key="11">
    <source>
        <dbReference type="RuleBase" id="RU003694"/>
    </source>
</evidence>
<dbReference type="GO" id="GO:0006633">
    <property type="term" value="P:fatty acid biosynthetic process"/>
    <property type="evidence" value="ECO:0007669"/>
    <property type="project" value="UniProtKB-KW"/>
</dbReference>
<dbReference type="SUPFAM" id="SSF53901">
    <property type="entry name" value="Thiolase-like"/>
    <property type="match status" value="2"/>
</dbReference>
<keyword evidence="8 13" id="KW-0012">Acyltransferase</keyword>
<name>A0A9W8A7Q5_9FUNG</name>
<evidence type="ECO:0000256" key="7">
    <source>
        <dbReference type="ARBA" id="ARBA00023160"/>
    </source>
</evidence>
<organism evidence="13 14">
    <name type="scientific">Tieghemiomyces parasiticus</name>
    <dbReference type="NCBI Taxonomy" id="78921"/>
    <lineage>
        <taxon>Eukaryota</taxon>
        <taxon>Fungi</taxon>
        <taxon>Fungi incertae sedis</taxon>
        <taxon>Zoopagomycota</taxon>
        <taxon>Kickxellomycotina</taxon>
        <taxon>Dimargaritomycetes</taxon>
        <taxon>Dimargaritales</taxon>
        <taxon>Dimargaritaceae</taxon>
        <taxon>Tieghemiomyces</taxon>
    </lineage>
</organism>
<dbReference type="FunFam" id="3.40.47.10:FF:000015">
    <property type="entry name" value="3-oxoacyl-[acyl-carrier-protein] synthase, mitochondrial"/>
    <property type="match status" value="1"/>
</dbReference>
<dbReference type="Pfam" id="PF00109">
    <property type="entry name" value="ketoacyl-synt"/>
    <property type="match status" value="1"/>
</dbReference>
<evidence type="ECO:0000256" key="2">
    <source>
        <dbReference type="ARBA" id="ARBA00008467"/>
    </source>
</evidence>
<dbReference type="GO" id="GO:0005739">
    <property type="term" value="C:mitochondrion"/>
    <property type="evidence" value="ECO:0007669"/>
    <property type="project" value="TreeGrafter"/>
</dbReference>
<comment type="pathway">
    <text evidence="1">Lipid metabolism; fatty acid biosynthesis.</text>
</comment>
<evidence type="ECO:0000313" key="13">
    <source>
        <dbReference type="EMBL" id="KAJ1925108.1"/>
    </source>
</evidence>
<evidence type="ECO:0000256" key="9">
    <source>
        <dbReference type="PIRNR" id="PIRNR000447"/>
    </source>
</evidence>
<dbReference type="GO" id="GO:0004315">
    <property type="term" value="F:3-oxoacyl-[acyl-carrier-protein] synthase activity"/>
    <property type="evidence" value="ECO:0007669"/>
    <property type="project" value="InterPro"/>
</dbReference>
<dbReference type="PROSITE" id="PS52004">
    <property type="entry name" value="KS3_2"/>
    <property type="match status" value="1"/>
</dbReference>
<proteinExistence type="inferred from homology"/>
<feature type="domain" description="Ketosynthase family 3 (KS3)" evidence="12">
    <location>
        <begin position="7"/>
        <end position="454"/>
    </location>
</feature>
<dbReference type="InterPro" id="IPR000794">
    <property type="entry name" value="Beta-ketoacyl_synthase"/>
</dbReference>
<evidence type="ECO:0000256" key="10">
    <source>
        <dbReference type="PIRSR" id="PIRSR000447-1"/>
    </source>
</evidence>
<keyword evidence="4 9" id="KW-0808">Transferase</keyword>
<dbReference type="InterPro" id="IPR017568">
    <property type="entry name" value="3-oxoacyl-ACP_synth-2"/>
</dbReference>
<dbReference type="InterPro" id="IPR018201">
    <property type="entry name" value="Ketoacyl_synth_AS"/>
</dbReference>
<dbReference type="PANTHER" id="PTHR11712">
    <property type="entry name" value="POLYKETIDE SYNTHASE-RELATED"/>
    <property type="match status" value="1"/>
</dbReference>
<evidence type="ECO:0000313" key="14">
    <source>
        <dbReference type="Proteomes" id="UP001150569"/>
    </source>
</evidence>
<evidence type="ECO:0000256" key="1">
    <source>
        <dbReference type="ARBA" id="ARBA00005194"/>
    </source>
</evidence>
<dbReference type="CDD" id="cd00834">
    <property type="entry name" value="KAS_I_II"/>
    <property type="match status" value="1"/>
</dbReference>
<feature type="active site" description="For beta-ketoacyl synthase activity" evidence="10">
    <location>
        <position position="201"/>
    </location>
</feature>